<dbReference type="Gene3D" id="3.90.550.10">
    <property type="entry name" value="Spore Coat Polysaccharide Biosynthesis Protein SpsA, Chain A"/>
    <property type="match status" value="1"/>
</dbReference>
<proteinExistence type="inferred from homology"/>
<dbReference type="SUPFAM" id="SSF51161">
    <property type="entry name" value="Trimeric LpxA-like enzymes"/>
    <property type="match status" value="1"/>
</dbReference>
<keyword evidence="6" id="KW-0548">Nucleotidyltransferase</keyword>
<name>A0A9Y1BIR0_9ARCH</name>
<dbReference type="Proteomes" id="UP001201020">
    <property type="component" value="Chromosome"/>
</dbReference>
<comment type="similarity">
    <text evidence="4">In the N-terminal section; belongs to the N-acetylglucosamine-1-phosphate uridyltransferase family.</text>
</comment>
<keyword evidence="5 13" id="KW-0808">Transferase</keyword>
<protein>
    <submittedName>
        <fullName evidence="13">NTP transferase domain-containing protein</fullName>
    </submittedName>
</protein>
<feature type="domain" description="Mannose-1-phosphate guanyltransferase C-terminal" evidence="12">
    <location>
        <begin position="275"/>
        <end position="343"/>
    </location>
</feature>
<dbReference type="SUPFAM" id="SSF53448">
    <property type="entry name" value="Nucleotide-diphospho-sugar transferases"/>
    <property type="match status" value="1"/>
</dbReference>
<evidence type="ECO:0000256" key="10">
    <source>
        <dbReference type="ARBA" id="ARBA00048493"/>
    </source>
</evidence>
<dbReference type="AlphaFoldDB" id="A0A9Y1BIR0"/>
<comment type="catalytic activity">
    <reaction evidence="9">
        <text>alpha-D-glucosamine 1-phosphate + acetyl-CoA = N-acetyl-alpha-D-glucosamine 1-phosphate + CoA + H(+)</text>
        <dbReference type="Rhea" id="RHEA:13725"/>
        <dbReference type="ChEBI" id="CHEBI:15378"/>
        <dbReference type="ChEBI" id="CHEBI:57287"/>
        <dbReference type="ChEBI" id="CHEBI:57288"/>
        <dbReference type="ChEBI" id="CHEBI:57776"/>
        <dbReference type="ChEBI" id="CHEBI:58516"/>
        <dbReference type="EC" id="2.3.1.157"/>
    </reaction>
</comment>
<evidence type="ECO:0000256" key="7">
    <source>
        <dbReference type="ARBA" id="ARBA00023268"/>
    </source>
</evidence>
<keyword evidence="8" id="KW-0012">Acyltransferase</keyword>
<dbReference type="CDD" id="cd04181">
    <property type="entry name" value="NTP_transferase"/>
    <property type="match status" value="1"/>
</dbReference>
<comment type="similarity">
    <text evidence="3">In the C-terminal section; belongs to the transferase hexapeptide repeat family.</text>
</comment>
<dbReference type="InterPro" id="IPR029044">
    <property type="entry name" value="Nucleotide-diphossugar_trans"/>
</dbReference>
<dbReference type="InterPro" id="IPR050065">
    <property type="entry name" value="GlmU-like"/>
</dbReference>
<dbReference type="EMBL" id="CP084166">
    <property type="protein sequence ID" value="UJG39826.1"/>
    <property type="molecule type" value="Genomic_DNA"/>
</dbReference>
<evidence type="ECO:0000259" key="11">
    <source>
        <dbReference type="Pfam" id="PF00483"/>
    </source>
</evidence>
<dbReference type="InterPro" id="IPR005835">
    <property type="entry name" value="NTP_transferase_dom"/>
</dbReference>
<evidence type="ECO:0000256" key="8">
    <source>
        <dbReference type="ARBA" id="ARBA00023315"/>
    </source>
</evidence>
<evidence type="ECO:0000259" key="12">
    <source>
        <dbReference type="Pfam" id="PF25087"/>
    </source>
</evidence>
<comment type="pathway">
    <text evidence="1">Nucleotide-sugar biosynthesis; UDP-N-acetyl-alpha-D-glucosamine biosynthesis; N-acetyl-alpha-D-glucosamine 1-phosphate from alpha-D-glucosamine 6-phosphate (route II): step 2/2.</text>
</comment>
<evidence type="ECO:0000256" key="6">
    <source>
        <dbReference type="ARBA" id="ARBA00022695"/>
    </source>
</evidence>
<comment type="pathway">
    <text evidence="2">Nucleotide-sugar biosynthesis; UDP-N-acetyl-alpha-D-glucosamine biosynthesis; UDP-N-acetyl-alpha-D-glucosamine from N-acetyl-alpha-D-glucosamine 1-phosphate: step 1/1.</text>
</comment>
<reference evidence="13" key="1">
    <citation type="journal article" date="2022" name="Nat. Microbiol.">
        <title>Unique mobile elements and scalable gene flow at the prokaryote-eukaryote boundary revealed by circularized Asgard archaea genomes.</title>
        <authorList>
            <person name="Wu F."/>
            <person name="Speth D.R."/>
            <person name="Philosof A."/>
            <person name="Cremiere A."/>
            <person name="Narayanan A."/>
            <person name="Barco R.A."/>
            <person name="Connon S.A."/>
            <person name="Amend J.P."/>
            <person name="Antoshechkin I.A."/>
            <person name="Orphan V.J."/>
        </authorList>
    </citation>
    <scope>NUCLEOTIDE SEQUENCE</scope>
    <source>
        <strain evidence="13">PM71</strain>
    </source>
</reference>
<dbReference type="Pfam" id="PF25087">
    <property type="entry name" value="GMPPB_C"/>
    <property type="match status" value="1"/>
</dbReference>
<dbReference type="Pfam" id="PF00483">
    <property type="entry name" value="NTP_transferase"/>
    <property type="match status" value="1"/>
</dbReference>
<evidence type="ECO:0000256" key="5">
    <source>
        <dbReference type="ARBA" id="ARBA00022679"/>
    </source>
</evidence>
<dbReference type="PANTHER" id="PTHR43584">
    <property type="entry name" value="NUCLEOTIDYL TRANSFERASE"/>
    <property type="match status" value="1"/>
</dbReference>
<evidence type="ECO:0000256" key="3">
    <source>
        <dbReference type="ARBA" id="ARBA00007707"/>
    </source>
</evidence>
<evidence type="ECO:0000256" key="4">
    <source>
        <dbReference type="ARBA" id="ARBA00007947"/>
    </source>
</evidence>
<dbReference type="GO" id="GO:0003977">
    <property type="term" value="F:UDP-N-acetylglucosamine diphosphorylase activity"/>
    <property type="evidence" value="ECO:0007669"/>
    <property type="project" value="UniProtKB-EC"/>
</dbReference>
<gene>
    <name evidence="13" type="ORF">K9W45_08150</name>
</gene>
<sequence length="409" mass="44847">MAKKELKAVILAGGEGRELFPLTQTKPKPMIKLLGKPILQYIIEELKSLGVTKILIVIGYKGEQIKDYFKKGSEFGLSISYAKQSKENDIKSAFLAAKKYLANDDEFLLLFSDIIAEKGLIQRTLNAYENTQADMAMALTLKGDTGNFGVVDMDYKGYVKSVGLATEIDTKSNYIDAGCFVLKTTIFDELEVHPNIPKSINARIKKGDKVIAAIWEKEWIDIGKPWNIIEANRLLLSKLTESRIASNVTIESNVVLKNVVIIDENTIISSGTVLNGPLYIGPNTYIGNNVLLRDHTSIDSDSLIGFGSEIKNSVLFSGTKIYRLCYVGDSVIGENTTLSTNVMTVNTETPIKPIKMNVNGQKIDTGLTKLGAIIGDNCIIGVNSMIFPGRKIAAGSTILPRTRVQEDVV</sequence>
<accession>A0A9Y1BIR0</accession>
<keyword evidence="7" id="KW-0511">Multifunctional enzyme</keyword>
<evidence type="ECO:0000256" key="1">
    <source>
        <dbReference type="ARBA" id="ARBA00005166"/>
    </source>
</evidence>
<dbReference type="Gene3D" id="2.160.10.10">
    <property type="entry name" value="Hexapeptide repeat proteins"/>
    <property type="match status" value="1"/>
</dbReference>
<dbReference type="GO" id="GO:0019134">
    <property type="term" value="F:glucosamine-1-phosphate N-acetyltransferase activity"/>
    <property type="evidence" value="ECO:0007669"/>
    <property type="project" value="UniProtKB-EC"/>
</dbReference>
<evidence type="ECO:0000256" key="9">
    <source>
        <dbReference type="ARBA" id="ARBA00048247"/>
    </source>
</evidence>
<organism evidence="13">
    <name type="scientific">Candidatus Heimdallarchaeum aukensis</name>
    <dbReference type="NCBI Taxonomy" id="2876573"/>
    <lineage>
        <taxon>Archaea</taxon>
        <taxon>Promethearchaeati</taxon>
        <taxon>Candidatus Heimdallarchaeota</taxon>
        <taxon>Candidatus Heimdallarchaeia (ex Rinke et al. 2021) (nom. nud.)</taxon>
        <taxon>Candidatus Heimdallarchaeales</taxon>
        <taxon>Candidatus Heimdallarchaeaceae</taxon>
        <taxon>Candidatus Heimdallarchaeum</taxon>
    </lineage>
</organism>
<comment type="catalytic activity">
    <reaction evidence="10">
        <text>N-acetyl-alpha-D-glucosamine 1-phosphate + UTP + H(+) = UDP-N-acetyl-alpha-D-glucosamine + diphosphate</text>
        <dbReference type="Rhea" id="RHEA:13509"/>
        <dbReference type="ChEBI" id="CHEBI:15378"/>
        <dbReference type="ChEBI" id="CHEBI:33019"/>
        <dbReference type="ChEBI" id="CHEBI:46398"/>
        <dbReference type="ChEBI" id="CHEBI:57705"/>
        <dbReference type="ChEBI" id="CHEBI:57776"/>
        <dbReference type="EC" id="2.7.7.23"/>
    </reaction>
</comment>
<evidence type="ECO:0000256" key="2">
    <source>
        <dbReference type="ARBA" id="ARBA00005208"/>
    </source>
</evidence>
<dbReference type="NCBIfam" id="TIGR03992">
    <property type="entry name" value="Arch_glmU"/>
    <property type="match status" value="1"/>
</dbReference>
<dbReference type="InterPro" id="IPR056729">
    <property type="entry name" value="GMPPB_C"/>
</dbReference>
<dbReference type="InterPro" id="IPR011004">
    <property type="entry name" value="Trimer_LpxA-like_sf"/>
</dbReference>
<evidence type="ECO:0000313" key="13">
    <source>
        <dbReference type="EMBL" id="UJG39826.1"/>
    </source>
</evidence>
<feature type="domain" description="Nucleotidyl transferase" evidence="11">
    <location>
        <begin position="7"/>
        <end position="236"/>
    </location>
</feature>
<dbReference type="InterPro" id="IPR023915">
    <property type="entry name" value="Bifunctiontional_GlmU_arc-type"/>
</dbReference>
<dbReference type="PANTHER" id="PTHR43584:SF8">
    <property type="entry name" value="N-ACETYLMURAMATE ALPHA-1-PHOSPHATE URIDYLYLTRANSFERASE"/>
    <property type="match status" value="1"/>
</dbReference>